<dbReference type="SUPFAM" id="SSF51395">
    <property type="entry name" value="FMN-linked oxidoreductases"/>
    <property type="match status" value="1"/>
</dbReference>
<keyword evidence="1 9" id="KW-0444">Lipid biosynthesis</keyword>
<dbReference type="HAMAP" id="MF_00112">
    <property type="entry name" value="GGGP_HepGP_synthase"/>
    <property type="match status" value="1"/>
</dbReference>
<dbReference type="Gene3D" id="3.20.20.390">
    <property type="entry name" value="FMN-linked oxidoreductases"/>
    <property type="match status" value="1"/>
</dbReference>
<evidence type="ECO:0000256" key="2">
    <source>
        <dbReference type="ARBA" id="ARBA00022679"/>
    </source>
</evidence>
<comment type="caution">
    <text evidence="9">Lacks conserved residue(s) required for the propagation of feature annotation.</text>
</comment>
<gene>
    <name evidence="10" type="ORF">ACFQ5N_05620</name>
</gene>
<comment type="similarity">
    <text evidence="9">Belongs to the GGGP/HepGP synthase family. Group II subfamily.</text>
</comment>
<dbReference type="NCBIfam" id="TIGR01769">
    <property type="entry name" value="GGGP"/>
    <property type="match status" value="1"/>
</dbReference>
<feature type="binding site" evidence="9">
    <location>
        <begin position="227"/>
        <end position="228"/>
    </location>
    <ligand>
        <name>sn-glycerol 1-phosphate</name>
        <dbReference type="ChEBI" id="CHEBI:57685"/>
    </ligand>
</feature>
<dbReference type="PANTHER" id="PTHR21235:SF22">
    <property type="entry name" value="GERANYLGERANYLGLYCERYL PHOSPHATE SYNTHASE"/>
    <property type="match status" value="1"/>
</dbReference>
<evidence type="ECO:0000256" key="6">
    <source>
        <dbReference type="ARBA" id="ARBA00023209"/>
    </source>
</evidence>
<evidence type="ECO:0000256" key="1">
    <source>
        <dbReference type="ARBA" id="ARBA00022516"/>
    </source>
</evidence>
<feature type="binding site" evidence="9">
    <location>
        <begin position="205"/>
        <end position="206"/>
    </location>
    <ligand>
        <name>sn-glycerol 1-phosphate</name>
        <dbReference type="ChEBI" id="CHEBI:57685"/>
    </ligand>
</feature>
<feature type="binding site" evidence="9">
    <location>
        <position position="25"/>
    </location>
    <ligand>
        <name>Mg(2+)</name>
        <dbReference type="ChEBI" id="CHEBI:18420"/>
    </ligand>
</feature>
<feature type="binding site" evidence="9">
    <location>
        <position position="54"/>
    </location>
    <ligand>
        <name>Mg(2+)</name>
        <dbReference type="ChEBI" id="CHEBI:18420"/>
    </ligand>
</feature>
<keyword evidence="4 9" id="KW-0460">Magnesium</keyword>
<name>A0ABW3WLK6_9FLAO</name>
<dbReference type="EMBL" id="JBHTMV010000003">
    <property type="protein sequence ID" value="MFD1293309.1"/>
    <property type="molecule type" value="Genomic_DNA"/>
</dbReference>
<dbReference type="NCBIfam" id="TIGR01768">
    <property type="entry name" value="GGGP-family"/>
    <property type="match status" value="1"/>
</dbReference>
<keyword evidence="6 9" id="KW-0594">Phospholipid biosynthesis</keyword>
<keyword evidence="2 9" id="KW-0808">Transferase</keyword>
<keyword evidence="11" id="KW-1185">Reference proteome</keyword>
<feature type="binding site" evidence="9">
    <location>
        <begin position="174"/>
        <end position="180"/>
    </location>
    <ligand>
        <name>sn-glycerol 1-phosphate</name>
        <dbReference type="ChEBI" id="CHEBI:57685"/>
    </ligand>
</feature>
<keyword evidence="7 9" id="KW-1208">Phospholipid metabolism</keyword>
<organism evidence="10 11">
    <name type="scientific">Lutibacter holmesii</name>
    <dbReference type="NCBI Taxonomy" id="1137985"/>
    <lineage>
        <taxon>Bacteria</taxon>
        <taxon>Pseudomonadati</taxon>
        <taxon>Bacteroidota</taxon>
        <taxon>Flavobacteriia</taxon>
        <taxon>Flavobacteriales</taxon>
        <taxon>Flavobacteriaceae</taxon>
        <taxon>Lutibacter</taxon>
    </lineage>
</organism>
<dbReference type="InterPro" id="IPR050064">
    <property type="entry name" value="IGPS_HisA/HisF"/>
</dbReference>
<proteinExistence type="inferred from homology"/>
<keyword evidence="5 9" id="KW-0443">Lipid metabolism</keyword>
<dbReference type="NCBIfam" id="NF003198">
    <property type="entry name" value="PRK04169.1-2"/>
    <property type="match status" value="1"/>
</dbReference>
<keyword evidence="3 9" id="KW-0479">Metal-binding</keyword>
<evidence type="ECO:0000313" key="10">
    <source>
        <dbReference type="EMBL" id="MFD1293309.1"/>
    </source>
</evidence>
<dbReference type="EC" id="2.5.1.41" evidence="9"/>
<evidence type="ECO:0000256" key="5">
    <source>
        <dbReference type="ARBA" id="ARBA00023098"/>
    </source>
</evidence>
<comment type="catalytic activity">
    <reaction evidence="8 9">
        <text>sn-glycerol 1-phosphate + (2E,6E,10E)-geranylgeranyl diphosphate = sn-3-O-(geranylgeranyl)glycerol 1-phosphate + diphosphate</text>
        <dbReference type="Rhea" id="RHEA:23404"/>
        <dbReference type="ChEBI" id="CHEBI:33019"/>
        <dbReference type="ChEBI" id="CHEBI:57677"/>
        <dbReference type="ChEBI" id="CHEBI:57685"/>
        <dbReference type="ChEBI" id="CHEBI:58756"/>
        <dbReference type="EC" id="2.5.1.41"/>
    </reaction>
</comment>
<dbReference type="Pfam" id="PF01884">
    <property type="entry name" value="PcrB"/>
    <property type="match status" value="1"/>
</dbReference>
<sequence length="238" mass="25796">MTKPLLNLIQSASKKGEKLLAILLDPDKSSPNEISFIVKRIEKLKADFIFVGGSFVEDGVTASFVKKLRENTTIPIVLFPGDYSQVTNYANGLLFLSLLSGRNPEYLIEQQIKAVPFLKNSTLEIIPTGYILIDGGTNSSVLKVSKTTPIPQENIELAVATAVAGMYKGKQLIYLEAGSGAKQAVNYKLISEVKKNISIPLIVGGGIKSTEQLNNAYKNGADLVVIGTAFENNNFNNE</sequence>
<evidence type="ECO:0000313" key="11">
    <source>
        <dbReference type="Proteomes" id="UP001597241"/>
    </source>
</evidence>
<reference evidence="11" key="1">
    <citation type="journal article" date="2019" name="Int. J. Syst. Evol. Microbiol.">
        <title>The Global Catalogue of Microorganisms (GCM) 10K type strain sequencing project: providing services to taxonomists for standard genome sequencing and annotation.</title>
        <authorList>
            <consortium name="The Broad Institute Genomics Platform"/>
            <consortium name="The Broad Institute Genome Sequencing Center for Infectious Disease"/>
            <person name="Wu L."/>
            <person name="Ma J."/>
        </authorList>
    </citation>
    <scope>NUCLEOTIDE SEQUENCE [LARGE SCALE GENOMIC DNA]</scope>
    <source>
        <strain evidence="11">CCUG 62221</strain>
    </source>
</reference>
<protein>
    <recommendedName>
        <fullName evidence="9">Geranylgeranylglyceryl phosphate synthase</fullName>
        <shortName evidence="9">GGGP synthase</shortName>
        <shortName evidence="9">GGGPS</shortName>
        <ecNumber evidence="9">2.5.1.41</ecNumber>
    </recommendedName>
    <alternativeName>
        <fullName evidence="9">(S)-3-O-geranylgeranylglyceryl phosphate synthase</fullName>
    </alternativeName>
    <alternativeName>
        <fullName evidence="9">Phosphoglycerol geranylgeranyltransferase</fullName>
    </alternativeName>
</protein>
<evidence type="ECO:0000256" key="8">
    <source>
        <dbReference type="ARBA" id="ARBA00047288"/>
    </source>
</evidence>
<dbReference type="PANTHER" id="PTHR21235">
    <property type="entry name" value="IMIDAZOLE GLYCEROL PHOSPHATE SYNTHASE SUBUNIT HISF/H IGP SYNTHASE SUBUNIT HISF/H"/>
    <property type="match status" value="1"/>
</dbReference>
<comment type="caution">
    <text evidence="10">The sequence shown here is derived from an EMBL/GenBank/DDBJ whole genome shotgun (WGS) entry which is preliminary data.</text>
</comment>
<evidence type="ECO:0000256" key="3">
    <source>
        <dbReference type="ARBA" id="ARBA00022723"/>
    </source>
</evidence>
<dbReference type="InterPro" id="IPR008205">
    <property type="entry name" value="GGGP_HepGP_synthase"/>
</dbReference>
<evidence type="ECO:0000256" key="4">
    <source>
        <dbReference type="ARBA" id="ARBA00022842"/>
    </source>
</evidence>
<dbReference type="RefSeq" id="WP_386808485.1">
    <property type="nucleotide sequence ID" value="NZ_JBHTMV010000003.1"/>
</dbReference>
<dbReference type="InterPro" id="IPR038597">
    <property type="entry name" value="GGGP/HepGP_synthase_sf"/>
</dbReference>
<dbReference type="InterPro" id="IPR010946">
    <property type="entry name" value="GGGP_synth"/>
</dbReference>
<evidence type="ECO:0000256" key="9">
    <source>
        <dbReference type="HAMAP-Rule" id="MF_00112"/>
    </source>
</evidence>
<comment type="function">
    <text evidence="9">Prenyltransferase that catalyzes the transfer of the geranylgeranyl moiety of geranylgeranyl diphosphate (GGPP) to the C3 hydroxyl of sn-glycerol-1-phosphate (G1P).</text>
</comment>
<dbReference type="Proteomes" id="UP001597241">
    <property type="component" value="Unassembled WGS sequence"/>
</dbReference>
<comment type="cofactor">
    <cofactor evidence="9">
        <name>Mg(2+)</name>
        <dbReference type="ChEBI" id="CHEBI:18420"/>
    </cofactor>
</comment>
<accession>A0ABW3WLK6</accession>
<evidence type="ECO:0000256" key="7">
    <source>
        <dbReference type="ARBA" id="ARBA00023264"/>
    </source>
</evidence>